<dbReference type="Pfam" id="PF02866">
    <property type="entry name" value="Ldh_1_C"/>
    <property type="match status" value="1"/>
</dbReference>
<comment type="function">
    <text evidence="7">Catalyzes the conversion of lactate to pyruvate.</text>
</comment>
<dbReference type="FunCoup" id="A0A540V8N7">
    <property type="interactions" value="209"/>
</dbReference>
<accession>A0A540V8N7</accession>
<dbReference type="PIRSF" id="PIRSF000102">
    <property type="entry name" value="Lac_mal_DH"/>
    <property type="match status" value="1"/>
</dbReference>
<evidence type="ECO:0000259" key="11">
    <source>
        <dbReference type="Pfam" id="PF02866"/>
    </source>
</evidence>
<comment type="catalytic activity">
    <reaction evidence="6 7">
        <text>(S)-lactate + NAD(+) = pyruvate + NADH + H(+)</text>
        <dbReference type="Rhea" id="RHEA:23444"/>
        <dbReference type="ChEBI" id="CHEBI:15361"/>
        <dbReference type="ChEBI" id="CHEBI:15378"/>
        <dbReference type="ChEBI" id="CHEBI:16651"/>
        <dbReference type="ChEBI" id="CHEBI:57540"/>
        <dbReference type="ChEBI" id="CHEBI:57945"/>
        <dbReference type="EC" id="1.1.1.27"/>
    </reaction>
</comment>
<reference evidence="12 13" key="1">
    <citation type="submission" date="2019-06" db="EMBL/GenBank/DDBJ databases">
        <title>Genome sequence of Litorilinea aerophila BAA-2444.</title>
        <authorList>
            <person name="Maclea K.S."/>
            <person name="Maurais E.G."/>
            <person name="Iannazzi L.C."/>
        </authorList>
    </citation>
    <scope>NUCLEOTIDE SEQUENCE [LARGE SCALE GENOMIC DNA]</scope>
    <source>
        <strain evidence="12 13">ATCC BAA-2444</strain>
    </source>
</reference>
<keyword evidence="7" id="KW-0963">Cytoplasm</keyword>
<feature type="binding site" evidence="7">
    <location>
        <position position="234"/>
    </location>
    <ligand>
        <name>substrate</name>
    </ligand>
</feature>
<proteinExistence type="inferred from homology"/>
<keyword evidence="7" id="KW-0021">Allosteric enzyme</keyword>
<dbReference type="PROSITE" id="PS00064">
    <property type="entry name" value="L_LDH"/>
    <property type="match status" value="1"/>
</dbReference>
<dbReference type="InParanoid" id="A0A540V8N7"/>
<dbReference type="CDD" id="cd05292">
    <property type="entry name" value="LDH_2"/>
    <property type="match status" value="1"/>
</dbReference>
<dbReference type="EMBL" id="VIGC01000052">
    <property type="protein sequence ID" value="TQE93094.1"/>
    <property type="molecule type" value="Genomic_DNA"/>
</dbReference>
<dbReference type="InterPro" id="IPR011304">
    <property type="entry name" value="L-lactate_DH"/>
</dbReference>
<feature type="binding site" evidence="7">
    <location>
        <position position="66"/>
    </location>
    <ligand>
        <name>NAD(+)</name>
        <dbReference type="ChEBI" id="CHEBI:57540"/>
    </ligand>
</feature>
<dbReference type="AlphaFoldDB" id="A0A540V8N7"/>
<feature type="modified residue" description="Phosphotyrosine" evidence="7">
    <location>
        <position position="225"/>
    </location>
</feature>
<feature type="binding site" evidence="7">
    <location>
        <position position="172"/>
    </location>
    <ligand>
        <name>beta-D-fructose 1,6-bisphosphate</name>
        <dbReference type="ChEBI" id="CHEBI:32966"/>
        <note>allosteric activator</note>
    </ligand>
</feature>
<dbReference type="Gene3D" id="3.40.50.720">
    <property type="entry name" value="NAD(P)-binding Rossmann-like Domain"/>
    <property type="match status" value="1"/>
</dbReference>
<feature type="domain" description="Lactate/malate dehydrogenase C-terminal" evidence="11">
    <location>
        <begin position="149"/>
        <end position="314"/>
    </location>
</feature>
<feature type="active site" description="Proton acceptor" evidence="7 8">
    <location>
        <position position="179"/>
    </location>
</feature>
<comment type="subcellular location">
    <subcellularLocation>
        <location evidence="7">Cytoplasm</location>
    </subcellularLocation>
</comment>
<feature type="binding site" evidence="7">
    <location>
        <begin position="152"/>
        <end position="155"/>
    </location>
    <ligand>
        <name>substrate</name>
    </ligand>
</feature>
<keyword evidence="13" id="KW-1185">Reference proteome</keyword>
<feature type="binding site" evidence="7 9">
    <location>
        <position position="36"/>
    </location>
    <ligand>
        <name>NAD(+)</name>
        <dbReference type="ChEBI" id="CHEBI:57540"/>
    </ligand>
</feature>
<comment type="similarity">
    <text evidence="2 7">Belongs to the LDH/MDH superfamily. LDH family.</text>
</comment>
<organism evidence="12 13">
    <name type="scientific">Litorilinea aerophila</name>
    <dbReference type="NCBI Taxonomy" id="1204385"/>
    <lineage>
        <taxon>Bacteria</taxon>
        <taxon>Bacillati</taxon>
        <taxon>Chloroflexota</taxon>
        <taxon>Caldilineae</taxon>
        <taxon>Caldilineales</taxon>
        <taxon>Caldilineaceae</taxon>
        <taxon>Litorilinea</taxon>
    </lineage>
</organism>
<dbReference type="InterPro" id="IPR018177">
    <property type="entry name" value="L-lactate_DH_AS"/>
</dbReference>
<dbReference type="PANTHER" id="PTHR43128:SF16">
    <property type="entry name" value="L-LACTATE DEHYDROGENASE"/>
    <property type="match status" value="1"/>
</dbReference>
<dbReference type="InterPro" id="IPR036291">
    <property type="entry name" value="NAD(P)-bd_dom_sf"/>
</dbReference>
<dbReference type="InterPro" id="IPR015955">
    <property type="entry name" value="Lactate_DH/Glyco_Ohase_4_C"/>
</dbReference>
<evidence type="ECO:0000259" key="10">
    <source>
        <dbReference type="Pfam" id="PF00056"/>
    </source>
</evidence>
<dbReference type="PANTHER" id="PTHR43128">
    <property type="entry name" value="L-2-HYDROXYCARBOXYLATE DEHYDROGENASE (NAD(P)(+))"/>
    <property type="match status" value="1"/>
</dbReference>
<feature type="binding site" evidence="7">
    <location>
        <position position="41"/>
    </location>
    <ligand>
        <name>NAD(+)</name>
        <dbReference type="ChEBI" id="CHEBI:57540"/>
    </ligand>
</feature>
<keyword evidence="4 7" id="KW-0560">Oxidoreductase</keyword>
<dbReference type="GO" id="GO:0006096">
    <property type="term" value="P:glycolytic process"/>
    <property type="evidence" value="ECO:0007669"/>
    <property type="project" value="UniProtKB-UniRule"/>
</dbReference>
<name>A0A540V8N7_9CHLR</name>
<dbReference type="HAMAP" id="MF_00488">
    <property type="entry name" value="Lactate_dehydrog"/>
    <property type="match status" value="1"/>
</dbReference>
<evidence type="ECO:0000256" key="5">
    <source>
        <dbReference type="ARBA" id="ARBA00023027"/>
    </source>
</evidence>
<evidence type="ECO:0000256" key="3">
    <source>
        <dbReference type="ARBA" id="ARBA00012967"/>
    </source>
</evidence>
<evidence type="ECO:0000256" key="7">
    <source>
        <dbReference type="HAMAP-Rule" id="MF_00488"/>
    </source>
</evidence>
<feature type="binding site" evidence="7">
    <location>
        <position position="15"/>
    </location>
    <ligand>
        <name>NAD(+)</name>
        <dbReference type="ChEBI" id="CHEBI:57540"/>
    </ligand>
</feature>
<dbReference type="UniPathway" id="UPA00554">
    <property type="reaction ID" value="UER00611"/>
</dbReference>
<evidence type="ECO:0000313" key="13">
    <source>
        <dbReference type="Proteomes" id="UP000317371"/>
    </source>
</evidence>
<sequence length="321" mass="34269">MSEPGKIGIVGSGLVGSTAAYAMVMRGVGREIILVDLNQARAQAEADDIRHAVPFAHPLNVRAGDYPDLAGCRVVIITAGVNQRPGESRLQLLERNAAVFQAVVPNILAHAPDAILVVATNPVDIMTHLAARYAAAHGVESRRVLGSGTTLDTARFRTLLADHLGVDPHHIHAYVLGEHGDSEVLAWSQVTIGGMPLADFCRHQGIDLDPGARQQIDTRVRRAAYTIIEGKGATYYGIGSALARIVDVILRNQRAILTVCTPLEEVAGVRDVTVSLPNLVGGNGVLATFRQPLTQEEFDQLQASAQVVRGALDRLEQKSGT</sequence>
<dbReference type="OrthoDB" id="9802969at2"/>
<feature type="binding site" evidence="7">
    <location>
        <position position="89"/>
    </location>
    <ligand>
        <name>substrate</name>
    </ligand>
</feature>
<dbReference type="SUPFAM" id="SSF51735">
    <property type="entry name" value="NAD(P)-binding Rossmann-fold domains"/>
    <property type="match status" value="1"/>
</dbReference>
<evidence type="ECO:0000256" key="4">
    <source>
        <dbReference type="ARBA" id="ARBA00023002"/>
    </source>
</evidence>
<evidence type="ECO:0000256" key="9">
    <source>
        <dbReference type="PIRSR" id="PIRSR000102-3"/>
    </source>
</evidence>
<comment type="pathway">
    <text evidence="1 7">Fermentation; pyruvate fermentation to lactate; (S)-lactate from pyruvate: step 1/1.</text>
</comment>
<dbReference type="PRINTS" id="PR00086">
    <property type="entry name" value="LLDHDRGNASE"/>
</dbReference>
<dbReference type="NCBIfam" id="TIGR01771">
    <property type="entry name" value="L-LDH-NAD"/>
    <property type="match status" value="1"/>
</dbReference>
<protein>
    <recommendedName>
        <fullName evidence="3 7">L-lactate dehydrogenase</fullName>
        <shortName evidence="7">L-LDH</shortName>
        <ecNumber evidence="3 7">1.1.1.27</ecNumber>
    </recommendedName>
</protein>
<dbReference type="GO" id="GO:0006089">
    <property type="term" value="P:lactate metabolic process"/>
    <property type="evidence" value="ECO:0007669"/>
    <property type="project" value="TreeGrafter"/>
</dbReference>
<gene>
    <name evidence="7" type="primary">ldh</name>
    <name evidence="12" type="ORF">FKZ61_22950</name>
</gene>
<feature type="binding site" evidence="9">
    <location>
        <begin position="11"/>
        <end position="16"/>
    </location>
    <ligand>
        <name>NAD(+)</name>
        <dbReference type="ChEBI" id="CHEBI:57540"/>
    </ligand>
</feature>
<keyword evidence="5 7" id="KW-0520">NAD</keyword>
<dbReference type="GO" id="GO:0005737">
    <property type="term" value="C:cytoplasm"/>
    <property type="evidence" value="ECO:0007669"/>
    <property type="project" value="UniProtKB-SubCell"/>
</dbReference>
<dbReference type="Pfam" id="PF00056">
    <property type="entry name" value="Ldh_1_N"/>
    <property type="match status" value="1"/>
</dbReference>
<evidence type="ECO:0000256" key="6">
    <source>
        <dbReference type="ARBA" id="ARBA00049258"/>
    </source>
</evidence>
<feature type="binding site" evidence="7">
    <location>
        <begin position="119"/>
        <end position="121"/>
    </location>
    <ligand>
        <name>NAD(+)</name>
        <dbReference type="ChEBI" id="CHEBI:57540"/>
    </ligand>
</feature>
<comment type="subunit">
    <text evidence="7">Homotetramer.</text>
</comment>
<feature type="binding site" evidence="9">
    <location>
        <position position="96"/>
    </location>
    <ligand>
        <name>NAD(+)</name>
        <dbReference type="ChEBI" id="CHEBI:57540"/>
    </ligand>
</feature>
<feature type="domain" description="Lactate/malate dehydrogenase N-terminal" evidence="10">
    <location>
        <begin position="6"/>
        <end position="134"/>
    </location>
</feature>
<dbReference type="Gene3D" id="3.90.110.10">
    <property type="entry name" value="Lactate dehydrogenase/glycoside hydrolase, family 4, C-terminal"/>
    <property type="match status" value="1"/>
</dbReference>
<feature type="binding site" evidence="7">
    <location>
        <begin position="80"/>
        <end position="81"/>
    </location>
    <ligand>
        <name>NAD(+)</name>
        <dbReference type="ChEBI" id="CHEBI:57540"/>
    </ligand>
</feature>
<feature type="binding site" evidence="7">
    <location>
        <begin position="121"/>
        <end position="124"/>
    </location>
    <ligand>
        <name>substrate</name>
    </ligand>
</feature>
<dbReference type="EC" id="1.1.1.27" evidence="3 7"/>
<comment type="caution">
    <text evidence="7">Lacks conserved residue(s) required for the propagation of feature annotation.</text>
</comment>
<dbReference type="InterPro" id="IPR001236">
    <property type="entry name" value="Lactate/malate_DH_N"/>
</dbReference>
<dbReference type="InterPro" id="IPR001557">
    <property type="entry name" value="L-lactate/malate_DH"/>
</dbReference>
<feature type="binding site" evidence="7">
    <location>
        <position position="83"/>
    </location>
    <ligand>
        <name>substrate</name>
    </ligand>
</feature>
<evidence type="ECO:0000313" key="12">
    <source>
        <dbReference type="EMBL" id="TQE93094.1"/>
    </source>
</evidence>
<comment type="activity regulation">
    <text evidence="7">Allosterically activated by fructose 1,6-bisphosphate (FBP).</text>
</comment>
<dbReference type="RefSeq" id="WP_141612519.1">
    <property type="nucleotide sequence ID" value="NZ_VIGC02000052.1"/>
</dbReference>
<feature type="binding site" evidence="7">
    <location>
        <position position="157"/>
    </location>
    <ligand>
        <name>beta-D-fructose 1,6-bisphosphate</name>
        <dbReference type="ChEBI" id="CHEBI:32966"/>
        <note>allosteric activator</note>
    </ligand>
</feature>
<evidence type="ECO:0000256" key="8">
    <source>
        <dbReference type="PIRSR" id="PIRSR000102-1"/>
    </source>
</evidence>
<dbReference type="GO" id="GO:0004459">
    <property type="term" value="F:L-lactate dehydrogenase (NAD+) activity"/>
    <property type="evidence" value="ECO:0007669"/>
    <property type="project" value="UniProtKB-UniRule"/>
</dbReference>
<dbReference type="Proteomes" id="UP000317371">
    <property type="component" value="Unassembled WGS sequence"/>
</dbReference>
<comment type="caution">
    <text evidence="12">The sequence shown here is derived from an EMBL/GenBank/DDBJ whole genome shotgun (WGS) entry which is preliminary data.</text>
</comment>
<evidence type="ECO:0000256" key="2">
    <source>
        <dbReference type="ARBA" id="ARBA00006054"/>
    </source>
</evidence>
<dbReference type="SUPFAM" id="SSF56327">
    <property type="entry name" value="LDH C-terminal domain-like"/>
    <property type="match status" value="1"/>
</dbReference>
<keyword evidence="7" id="KW-0597">Phosphoprotein</keyword>
<feature type="binding site" evidence="7">
    <location>
        <position position="147"/>
    </location>
    <ligand>
        <name>NAD(+)</name>
        <dbReference type="ChEBI" id="CHEBI:57540"/>
    </ligand>
</feature>
<evidence type="ECO:0000256" key="1">
    <source>
        <dbReference type="ARBA" id="ARBA00004843"/>
    </source>
</evidence>
<dbReference type="InterPro" id="IPR022383">
    <property type="entry name" value="Lactate/malate_DH_C"/>
</dbReference>